<keyword evidence="3 5" id="KW-0520">NAD</keyword>
<dbReference type="InterPro" id="IPR036291">
    <property type="entry name" value="NAD(P)-bd_dom_sf"/>
</dbReference>
<evidence type="ECO:0000256" key="2">
    <source>
        <dbReference type="ARBA" id="ARBA00023002"/>
    </source>
</evidence>
<dbReference type="GO" id="GO:0006520">
    <property type="term" value="P:amino acid metabolic process"/>
    <property type="evidence" value="ECO:0007669"/>
    <property type="project" value="InterPro"/>
</dbReference>
<evidence type="ECO:0000313" key="8">
    <source>
        <dbReference type="EMBL" id="SDF02524.1"/>
    </source>
</evidence>
<sequence length="352" mass="37247">MHIEKITTGTHEEVLFCTDERSGLRAIIAVHDTTLGPALGGCRYWRYDGVEDALADAMRLSAGMTAKAALAGVPFGGGKAVIMADPQHEKTPAMMRAFGRFIETLNGRYITGEDVGVSPADMAHVAEETTHVAGLTTGRFASGDPSPITAEGVFRCMKLAAAQVFGSDSLRGRIVALQGLGHVGLSLAGKMRADGAQVVAADMNPKAVDAARDLGVQIVAPDRILTQEADILAPCALGGVIDHDSIAGLRVRMICGAANNQLATPDCAQELHRRGILYCPDYVVNAGGLINIAREALQIGDADWASDKLEAAVANFGELIAWAAKDRRPPLEEADAMVQKILQDGWRQSHAM</sequence>
<evidence type="ECO:0000256" key="5">
    <source>
        <dbReference type="PIRSR" id="PIRSR000188-2"/>
    </source>
</evidence>
<feature type="binding site" evidence="5">
    <location>
        <begin position="179"/>
        <end position="184"/>
    </location>
    <ligand>
        <name>NAD(+)</name>
        <dbReference type="ChEBI" id="CHEBI:57540"/>
    </ligand>
</feature>
<dbReference type="PANTHER" id="PTHR42722:SF1">
    <property type="entry name" value="VALINE DEHYDROGENASE"/>
    <property type="match status" value="1"/>
</dbReference>
<dbReference type="Pfam" id="PF00208">
    <property type="entry name" value="ELFV_dehydrog"/>
    <property type="match status" value="1"/>
</dbReference>
<evidence type="ECO:0000313" key="9">
    <source>
        <dbReference type="Proteomes" id="UP000198994"/>
    </source>
</evidence>
<dbReference type="InterPro" id="IPR046346">
    <property type="entry name" value="Aminoacid_DH-like_N_sf"/>
</dbReference>
<dbReference type="InterPro" id="IPR016211">
    <property type="entry name" value="Glu/Phe/Leu/Val/Trp_DH_bac/arc"/>
</dbReference>
<evidence type="ECO:0000259" key="7">
    <source>
        <dbReference type="SMART" id="SM00839"/>
    </source>
</evidence>
<evidence type="ECO:0000256" key="4">
    <source>
        <dbReference type="PIRSR" id="PIRSR000188-1"/>
    </source>
</evidence>
<dbReference type="GO" id="GO:0016639">
    <property type="term" value="F:oxidoreductase activity, acting on the CH-NH2 group of donors, NAD or NADP as acceptor"/>
    <property type="evidence" value="ECO:0007669"/>
    <property type="project" value="InterPro"/>
</dbReference>
<evidence type="ECO:0000256" key="1">
    <source>
        <dbReference type="ARBA" id="ARBA00006382"/>
    </source>
</evidence>
<dbReference type="CDD" id="cd01075">
    <property type="entry name" value="NAD_bind_Leu_Phe_Val_DH"/>
    <property type="match status" value="1"/>
</dbReference>
<dbReference type="RefSeq" id="WP_089961434.1">
    <property type="nucleotide sequence ID" value="NZ_FNAV01000011.1"/>
</dbReference>
<dbReference type="SUPFAM" id="SSF53223">
    <property type="entry name" value="Aminoacid dehydrogenase-like, N-terminal domain"/>
    <property type="match status" value="1"/>
</dbReference>
<dbReference type="STRING" id="282683.SAMN04488105_111100"/>
<evidence type="ECO:0000256" key="6">
    <source>
        <dbReference type="RuleBase" id="RU004417"/>
    </source>
</evidence>
<dbReference type="InterPro" id="IPR006097">
    <property type="entry name" value="Glu/Leu/Phe/Val/Trp_DH_dimer"/>
</dbReference>
<comment type="similarity">
    <text evidence="1 6">Belongs to the Glu/Leu/Phe/Val dehydrogenases family.</text>
</comment>
<dbReference type="PRINTS" id="PR00082">
    <property type="entry name" value="GLFDHDRGNASE"/>
</dbReference>
<dbReference type="Gene3D" id="3.40.50.720">
    <property type="entry name" value="NAD(P)-binding Rossmann-like Domain"/>
    <property type="match status" value="1"/>
</dbReference>
<keyword evidence="2 6" id="KW-0560">Oxidoreductase</keyword>
<proteinExistence type="inferred from homology"/>
<dbReference type="Proteomes" id="UP000198994">
    <property type="component" value="Unassembled WGS sequence"/>
</dbReference>
<protein>
    <submittedName>
        <fullName evidence="8">Leucine dehydrogenase</fullName>
    </submittedName>
</protein>
<name>A0A1G7HQH5_9RHOB</name>
<dbReference type="SMART" id="SM00839">
    <property type="entry name" value="ELFV_dehydrog"/>
    <property type="match status" value="1"/>
</dbReference>
<feature type="active site" description="Proton donor/acceptor" evidence="4">
    <location>
        <position position="79"/>
    </location>
</feature>
<dbReference type="InterPro" id="IPR006095">
    <property type="entry name" value="Glu/Leu/Phe/Val/Trp_DH"/>
</dbReference>
<organism evidence="8 9">
    <name type="scientific">Salipiger thiooxidans</name>
    <dbReference type="NCBI Taxonomy" id="282683"/>
    <lineage>
        <taxon>Bacteria</taxon>
        <taxon>Pseudomonadati</taxon>
        <taxon>Pseudomonadota</taxon>
        <taxon>Alphaproteobacteria</taxon>
        <taxon>Rhodobacterales</taxon>
        <taxon>Roseobacteraceae</taxon>
        <taxon>Salipiger</taxon>
    </lineage>
</organism>
<dbReference type="Pfam" id="PF02812">
    <property type="entry name" value="ELFV_dehydrog_N"/>
    <property type="match status" value="1"/>
</dbReference>
<dbReference type="FunFam" id="3.40.50.10860:FF:000010">
    <property type="entry name" value="Leucine dehydrogenase"/>
    <property type="match status" value="1"/>
</dbReference>
<keyword evidence="9" id="KW-1185">Reference proteome</keyword>
<dbReference type="Gene3D" id="3.40.50.10860">
    <property type="entry name" value="Leucine Dehydrogenase, chain A, domain 1"/>
    <property type="match status" value="1"/>
</dbReference>
<dbReference type="AlphaFoldDB" id="A0A1G7HQH5"/>
<dbReference type="GO" id="GO:0000166">
    <property type="term" value="F:nucleotide binding"/>
    <property type="evidence" value="ECO:0007669"/>
    <property type="project" value="UniProtKB-KW"/>
</dbReference>
<dbReference type="PROSITE" id="PS00074">
    <property type="entry name" value="GLFV_DEHYDROGENASE"/>
    <property type="match status" value="1"/>
</dbReference>
<reference evidence="9" key="1">
    <citation type="submission" date="2016-10" db="EMBL/GenBank/DDBJ databases">
        <authorList>
            <person name="Varghese N."/>
            <person name="Submissions S."/>
        </authorList>
    </citation>
    <scope>NUCLEOTIDE SEQUENCE [LARGE SCALE GENOMIC DNA]</scope>
    <source>
        <strain evidence="9">DSM 10146</strain>
    </source>
</reference>
<accession>A0A1G7HQH5</accession>
<evidence type="ECO:0000256" key="3">
    <source>
        <dbReference type="ARBA" id="ARBA00023027"/>
    </source>
</evidence>
<dbReference type="PIRSF" id="PIRSF000188">
    <property type="entry name" value="Phe_leu_dh"/>
    <property type="match status" value="1"/>
</dbReference>
<gene>
    <name evidence="8" type="ORF">SAMN04488105_111100</name>
</gene>
<dbReference type="SUPFAM" id="SSF51735">
    <property type="entry name" value="NAD(P)-binding Rossmann-fold domains"/>
    <property type="match status" value="1"/>
</dbReference>
<dbReference type="InterPro" id="IPR006096">
    <property type="entry name" value="Glu/Leu/Phe/Val/Trp_DH_C"/>
</dbReference>
<feature type="domain" description="Glutamate/phenylalanine/leucine/valine/L-tryptophan dehydrogenase C-terminal" evidence="7">
    <location>
        <begin position="143"/>
        <end position="350"/>
    </location>
</feature>
<dbReference type="EMBL" id="FNAV01000011">
    <property type="protein sequence ID" value="SDF02524.1"/>
    <property type="molecule type" value="Genomic_DNA"/>
</dbReference>
<dbReference type="OrthoDB" id="9803297at2"/>
<dbReference type="PANTHER" id="PTHR42722">
    <property type="entry name" value="LEUCINE DEHYDROGENASE"/>
    <property type="match status" value="1"/>
</dbReference>
<dbReference type="InterPro" id="IPR033524">
    <property type="entry name" value="Glu/Leu/Phe/Val_DH_AS"/>
</dbReference>
<keyword evidence="5" id="KW-0547">Nucleotide-binding</keyword>